<comment type="caution">
    <text evidence="1">The sequence shown here is derived from an EMBL/GenBank/DDBJ whole genome shotgun (WGS) entry which is preliminary data.</text>
</comment>
<organism evidence="1 2">
    <name type="scientific">Dreissena polymorpha</name>
    <name type="common">Zebra mussel</name>
    <name type="synonym">Mytilus polymorpha</name>
    <dbReference type="NCBI Taxonomy" id="45954"/>
    <lineage>
        <taxon>Eukaryota</taxon>
        <taxon>Metazoa</taxon>
        <taxon>Spiralia</taxon>
        <taxon>Lophotrochozoa</taxon>
        <taxon>Mollusca</taxon>
        <taxon>Bivalvia</taxon>
        <taxon>Autobranchia</taxon>
        <taxon>Heteroconchia</taxon>
        <taxon>Euheterodonta</taxon>
        <taxon>Imparidentia</taxon>
        <taxon>Neoheterodontei</taxon>
        <taxon>Myida</taxon>
        <taxon>Dreissenoidea</taxon>
        <taxon>Dreissenidae</taxon>
        <taxon>Dreissena</taxon>
    </lineage>
</organism>
<evidence type="ECO:0000313" key="1">
    <source>
        <dbReference type="EMBL" id="KAH3752295.1"/>
    </source>
</evidence>
<sequence>MHTVHEDNIEVFISEVTVNDFIVDEYTLRTDKCASACVRTCAHVYTFGRNARLNADKSSRRATPGQLDDFDLVMRLCLLVILSPRLHRDQHSRVDLGSNARLNSDKSPCRRAKSQRIEVW</sequence>
<accession>A0A9D4DPJ0</accession>
<dbReference type="EMBL" id="JAIWYP010000010">
    <property type="protein sequence ID" value="KAH3752295.1"/>
    <property type="molecule type" value="Genomic_DNA"/>
</dbReference>
<keyword evidence="2" id="KW-1185">Reference proteome</keyword>
<gene>
    <name evidence="1" type="ORF">DPMN_186911</name>
</gene>
<dbReference type="Proteomes" id="UP000828390">
    <property type="component" value="Unassembled WGS sequence"/>
</dbReference>
<name>A0A9D4DPJ0_DREPO</name>
<evidence type="ECO:0000313" key="2">
    <source>
        <dbReference type="Proteomes" id="UP000828390"/>
    </source>
</evidence>
<dbReference type="AlphaFoldDB" id="A0A9D4DPJ0"/>
<reference evidence="1" key="1">
    <citation type="journal article" date="2019" name="bioRxiv">
        <title>The Genome of the Zebra Mussel, Dreissena polymorpha: A Resource for Invasive Species Research.</title>
        <authorList>
            <person name="McCartney M.A."/>
            <person name="Auch B."/>
            <person name="Kono T."/>
            <person name="Mallez S."/>
            <person name="Zhang Y."/>
            <person name="Obille A."/>
            <person name="Becker A."/>
            <person name="Abrahante J.E."/>
            <person name="Garbe J."/>
            <person name="Badalamenti J.P."/>
            <person name="Herman A."/>
            <person name="Mangelson H."/>
            <person name="Liachko I."/>
            <person name="Sullivan S."/>
            <person name="Sone E.D."/>
            <person name="Koren S."/>
            <person name="Silverstein K.A.T."/>
            <person name="Beckman K.B."/>
            <person name="Gohl D.M."/>
        </authorList>
    </citation>
    <scope>NUCLEOTIDE SEQUENCE</scope>
    <source>
        <strain evidence="1">Duluth1</strain>
        <tissue evidence="1">Whole animal</tissue>
    </source>
</reference>
<reference evidence="1" key="2">
    <citation type="submission" date="2020-11" db="EMBL/GenBank/DDBJ databases">
        <authorList>
            <person name="McCartney M.A."/>
            <person name="Auch B."/>
            <person name="Kono T."/>
            <person name="Mallez S."/>
            <person name="Becker A."/>
            <person name="Gohl D.M."/>
            <person name="Silverstein K.A.T."/>
            <person name="Koren S."/>
            <person name="Bechman K.B."/>
            <person name="Herman A."/>
            <person name="Abrahante J.E."/>
            <person name="Garbe J."/>
        </authorList>
    </citation>
    <scope>NUCLEOTIDE SEQUENCE</scope>
    <source>
        <strain evidence="1">Duluth1</strain>
        <tissue evidence="1">Whole animal</tissue>
    </source>
</reference>
<proteinExistence type="predicted"/>
<protein>
    <submittedName>
        <fullName evidence="1">Uncharacterized protein</fullName>
    </submittedName>
</protein>